<dbReference type="Gene3D" id="3.40.50.300">
    <property type="entry name" value="P-loop containing nucleotide triphosphate hydrolases"/>
    <property type="match status" value="1"/>
</dbReference>
<name>A0ABP0LRB7_9DINO</name>
<accession>A0ABP0LRB7</accession>
<keyword evidence="5 10" id="KW-0067">ATP-binding</keyword>
<evidence type="ECO:0000256" key="7">
    <source>
        <dbReference type="ARBA" id="ARBA00023136"/>
    </source>
</evidence>
<dbReference type="SMART" id="SM00382">
    <property type="entry name" value="AAA"/>
    <property type="match status" value="1"/>
</dbReference>
<comment type="similarity">
    <text evidence="1">Belongs to the ABC transporter superfamily. ABCD family. Peroxisomal fatty acyl CoA transporter (TC 3.A.1.203) subfamily.</text>
</comment>
<evidence type="ECO:0000256" key="2">
    <source>
        <dbReference type="ARBA" id="ARBA00022448"/>
    </source>
</evidence>
<evidence type="ECO:0000313" key="11">
    <source>
        <dbReference type="Proteomes" id="UP001642464"/>
    </source>
</evidence>
<keyword evidence="4" id="KW-0547">Nucleotide-binding</keyword>
<keyword evidence="6" id="KW-1133">Transmembrane helix</keyword>
<dbReference type="PANTHER" id="PTHR11384:SF59">
    <property type="entry name" value="LYSOSOMAL COBALAMIN TRANSPORTER ABCD4"/>
    <property type="match status" value="1"/>
</dbReference>
<keyword evidence="11" id="KW-1185">Reference proteome</keyword>
<keyword evidence="3" id="KW-0812">Transmembrane</keyword>
<proteinExistence type="inferred from homology"/>
<dbReference type="InterPro" id="IPR050835">
    <property type="entry name" value="ABC_transporter_sub-D"/>
</dbReference>
<evidence type="ECO:0000259" key="9">
    <source>
        <dbReference type="PROSITE" id="PS50893"/>
    </source>
</evidence>
<feature type="region of interest" description="Disordered" evidence="8">
    <location>
        <begin position="199"/>
        <end position="223"/>
    </location>
</feature>
<dbReference type="PROSITE" id="PS50893">
    <property type="entry name" value="ABC_TRANSPORTER_2"/>
    <property type="match status" value="1"/>
</dbReference>
<reference evidence="10 11" key="1">
    <citation type="submission" date="2024-02" db="EMBL/GenBank/DDBJ databases">
        <authorList>
            <person name="Chen Y."/>
            <person name="Shah S."/>
            <person name="Dougan E. K."/>
            <person name="Thang M."/>
            <person name="Chan C."/>
        </authorList>
    </citation>
    <scope>NUCLEOTIDE SEQUENCE [LARGE SCALE GENOMIC DNA]</scope>
</reference>
<keyword evidence="2" id="KW-0813">Transport</keyword>
<dbReference type="PANTHER" id="PTHR11384">
    <property type="entry name" value="ATP-BINDING CASSETTE, SUB-FAMILY D MEMBER"/>
    <property type="match status" value="1"/>
</dbReference>
<evidence type="ECO:0000256" key="5">
    <source>
        <dbReference type="ARBA" id="ARBA00022840"/>
    </source>
</evidence>
<evidence type="ECO:0000256" key="1">
    <source>
        <dbReference type="ARBA" id="ARBA00008575"/>
    </source>
</evidence>
<protein>
    <submittedName>
        <fullName evidence="10">Hydrophilic compounds import ATP-binding/permease protein BacA (Hydrophilic compounds ABC transporter BacA)</fullName>
    </submittedName>
</protein>
<dbReference type="GO" id="GO:0005524">
    <property type="term" value="F:ATP binding"/>
    <property type="evidence" value="ECO:0007669"/>
    <property type="project" value="UniProtKB-KW"/>
</dbReference>
<evidence type="ECO:0000313" key="10">
    <source>
        <dbReference type="EMBL" id="CAK9041104.1"/>
    </source>
</evidence>
<comment type="caution">
    <text evidence="10">The sequence shown here is derived from an EMBL/GenBank/DDBJ whole genome shotgun (WGS) entry which is preliminary data.</text>
</comment>
<dbReference type="InterPro" id="IPR027417">
    <property type="entry name" value="P-loop_NTPase"/>
</dbReference>
<sequence length="312" mass="34425">MNVPADTTIDMLDVSFALQHGQRLMISGPSGAGKTTLTRALAGLWSGGDGQLKVCESTVFLPQEPYIPEGSLRRVLTFPHAVRSDAAIRAAAQRAHLEDVLGRFEQRLDAEADWETVLSRGEKQRCAFCRLLLLSPKVVILDEATSALDEATEGQLYEELLQMHSTPTVITISHRPALSRFHTHVLRYVKCPENGVTKVEEFQDPASSPNSADKGGMPPIDDEDDFADVNVTAAVDKLLAMPFEAALKECKELRAYVHSSERSKVEIQELEAEIKDSWSSDAPTELRDLLEELLFPEIAKRRAAHAGPLSRL</sequence>
<evidence type="ECO:0000256" key="4">
    <source>
        <dbReference type="ARBA" id="ARBA00022741"/>
    </source>
</evidence>
<dbReference type="Proteomes" id="UP001642464">
    <property type="component" value="Unassembled WGS sequence"/>
</dbReference>
<dbReference type="InterPro" id="IPR003439">
    <property type="entry name" value="ABC_transporter-like_ATP-bd"/>
</dbReference>
<feature type="domain" description="ABC transporter" evidence="9">
    <location>
        <begin position="1"/>
        <end position="215"/>
    </location>
</feature>
<dbReference type="CDD" id="cd03223">
    <property type="entry name" value="ABCD_peroxisomal_ALDP"/>
    <property type="match status" value="1"/>
</dbReference>
<evidence type="ECO:0000256" key="3">
    <source>
        <dbReference type="ARBA" id="ARBA00022692"/>
    </source>
</evidence>
<gene>
    <name evidence="10" type="ORF">SCF082_LOCUS23797</name>
</gene>
<dbReference type="SUPFAM" id="SSF52540">
    <property type="entry name" value="P-loop containing nucleoside triphosphate hydrolases"/>
    <property type="match status" value="1"/>
</dbReference>
<dbReference type="InterPro" id="IPR003593">
    <property type="entry name" value="AAA+_ATPase"/>
</dbReference>
<organism evidence="10 11">
    <name type="scientific">Durusdinium trenchii</name>
    <dbReference type="NCBI Taxonomy" id="1381693"/>
    <lineage>
        <taxon>Eukaryota</taxon>
        <taxon>Sar</taxon>
        <taxon>Alveolata</taxon>
        <taxon>Dinophyceae</taxon>
        <taxon>Suessiales</taxon>
        <taxon>Symbiodiniaceae</taxon>
        <taxon>Durusdinium</taxon>
    </lineage>
</organism>
<evidence type="ECO:0000256" key="8">
    <source>
        <dbReference type="SAM" id="MobiDB-lite"/>
    </source>
</evidence>
<dbReference type="EMBL" id="CAXAMM010017424">
    <property type="protein sequence ID" value="CAK9041104.1"/>
    <property type="molecule type" value="Genomic_DNA"/>
</dbReference>
<evidence type="ECO:0000256" key="6">
    <source>
        <dbReference type="ARBA" id="ARBA00022989"/>
    </source>
</evidence>
<dbReference type="Pfam" id="PF00005">
    <property type="entry name" value="ABC_tran"/>
    <property type="match status" value="1"/>
</dbReference>
<keyword evidence="7" id="KW-0472">Membrane</keyword>